<accession>A0A518C032</accession>
<dbReference type="GO" id="GO:0000272">
    <property type="term" value="P:polysaccharide catabolic process"/>
    <property type="evidence" value="ECO:0007669"/>
    <property type="project" value="InterPro"/>
</dbReference>
<dbReference type="EMBL" id="CP036280">
    <property type="protein sequence ID" value="QDU72584.1"/>
    <property type="molecule type" value="Genomic_DNA"/>
</dbReference>
<evidence type="ECO:0008006" key="3">
    <source>
        <dbReference type="Google" id="ProtNLM"/>
    </source>
</evidence>
<keyword evidence="2" id="KW-1185">Reference proteome</keyword>
<sequence>MSVENGANVSASRLYVRPQSTLSGAGGTVLGRTEVSGKIDPGAYAIEDDAVVSTTGELSIAGDCIMEAGSALRIDIASSGTDSINVTPKASMSGDLTLSKSNPILDINFPNQYVPAPGQKYEVASYTGDLTGVFSNAPLPGVPIDTTHNNEIALMIEYDTDNKDINLTTHYIGDANMDNAVNLLDLSTLASNFDTTPATWSMGNFNTDNTVDLLDLSALATNFGKGQTSQSQAPESFSSIGSPATLSLDGDLTVSDDGGITTPDLTGYTTYTLTAAALTDSIDALEILIESDDLNQEYLGYTIFSNNNVFLQQAGINPLRDSQLLFAEGLLSVQADESDTLLTAAFAGFTPFTTRDIAQIVIPDDATATYEIQAVIDDELYIVTGTLGTAAPLTLIPIPEPSSLAVLALTGLALVRRRAA</sequence>
<dbReference type="Gene3D" id="1.10.1330.10">
    <property type="entry name" value="Dockerin domain"/>
    <property type="match status" value="1"/>
</dbReference>
<dbReference type="AlphaFoldDB" id="A0A518C032"/>
<organism evidence="1 2">
    <name type="scientific">Mucisphaera calidilacus</name>
    <dbReference type="NCBI Taxonomy" id="2527982"/>
    <lineage>
        <taxon>Bacteria</taxon>
        <taxon>Pseudomonadati</taxon>
        <taxon>Planctomycetota</taxon>
        <taxon>Phycisphaerae</taxon>
        <taxon>Phycisphaerales</taxon>
        <taxon>Phycisphaeraceae</taxon>
        <taxon>Mucisphaera</taxon>
    </lineage>
</organism>
<dbReference type="SUPFAM" id="SSF63446">
    <property type="entry name" value="Type I dockerin domain"/>
    <property type="match status" value="1"/>
</dbReference>
<gene>
    <name evidence="1" type="ORF">Pan265_24540</name>
</gene>
<reference evidence="1 2" key="1">
    <citation type="submission" date="2019-02" db="EMBL/GenBank/DDBJ databases">
        <title>Deep-cultivation of Planctomycetes and their phenomic and genomic characterization uncovers novel biology.</title>
        <authorList>
            <person name="Wiegand S."/>
            <person name="Jogler M."/>
            <person name="Boedeker C."/>
            <person name="Pinto D."/>
            <person name="Vollmers J."/>
            <person name="Rivas-Marin E."/>
            <person name="Kohn T."/>
            <person name="Peeters S.H."/>
            <person name="Heuer A."/>
            <person name="Rast P."/>
            <person name="Oberbeckmann S."/>
            <person name="Bunk B."/>
            <person name="Jeske O."/>
            <person name="Meyerdierks A."/>
            <person name="Storesund J.E."/>
            <person name="Kallscheuer N."/>
            <person name="Luecker S."/>
            <person name="Lage O.M."/>
            <person name="Pohl T."/>
            <person name="Merkel B.J."/>
            <person name="Hornburger P."/>
            <person name="Mueller R.-W."/>
            <person name="Bruemmer F."/>
            <person name="Labrenz M."/>
            <person name="Spormann A.M."/>
            <person name="Op den Camp H."/>
            <person name="Overmann J."/>
            <person name="Amann R."/>
            <person name="Jetten M.S.M."/>
            <person name="Mascher T."/>
            <person name="Medema M.H."/>
            <person name="Devos D.P."/>
            <person name="Kaster A.-K."/>
            <person name="Ovreas L."/>
            <person name="Rohde M."/>
            <person name="Galperin M.Y."/>
            <person name="Jogler C."/>
        </authorList>
    </citation>
    <scope>NUCLEOTIDE SEQUENCE [LARGE SCALE GENOMIC DNA]</scope>
    <source>
        <strain evidence="1 2">Pan265</strain>
    </source>
</reference>
<dbReference type="InterPro" id="IPR036439">
    <property type="entry name" value="Dockerin_dom_sf"/>
</dbReference>
<name>A0A518C032_9BACT</name>
<proteinExistence type="predicted"/>
<protein>
    <recommendedName>
        <fullName evidence="3">PEP-CTERM protein-sorting domain-containing protein</fullName>
    </recommendedName>
</protein>
<evidence type="ECO:0000313" key="1">
    <source>
        <dbReference type="EMBL" id="QDU72584.1"/>
    </source>
</evidence>
<dbReference type="KEGG" id="mcad:Pan265_24540"/>
<evidence type="ECO:0000313" key="2">
    <source>
        <dbReference type="Proteomes" id="UP000320386"/>
    </source>
</evidence>
<dbReference type="Proteomes" id="UP000320386">
    <property type="component" value="Chromosome"/>
</dbReference>